<keyword evidence="7" id="KW-1185">Reference proteome</keyword>
<dbReference type="RefSeq" id="WP_143379636.1">
    <property type="nucleotide sequence ID" value="NZ_CP041637.1"/>
</dbReference>
<dbReference type="Gene3D" id="3.10.350.10">
    <property type="entry name" value="LysM domain"/>
    <property type="match status" value="1"/>
</dbReference>
<dbReference type="Pfam" id="PF01832">
    <property type="entry name" value="Glucosaminidase"/>
    <property type="match status" value="1"/>
</dbReference>
<keyword evidence="2" id="KW-0081">Bacteriolytic enzyme</keyword>
<proteinExistence type="predicted"/>
<keyword evidence="3" id="KW-0378">Hydrolase</keyword>
<evidence type="ECO:0000256" key="3">
    <source>
        <dbReference type="ARBA" id="ARBA00022801"/>
    </source>
</evidence>
<dbReference type="Pfam" id="PF01476">
    <property type="entry name" value="LysM"/>
    <property type="match status" value="1"/>
</dbReference>
<dbReference type="GO" id="GO:0031640">
    <property type="term" value="P:killing of cells of another organism"/>
    <property type="evidence" value="ECO:0007669"/>
    <property type="project" value="UniProtKB-KW"/>
</dbReference>
<dbReference type="KEGG" id="fop:FNB79_01630"/>
<dbReference type="InterPro" id="IPR051056">
    <property type="entry name" value="Glycosyl_Hydrolase_73"/>
</dbReference>
<dbReference type="OrthoDB" id="977752at2"/>
<accession>A0A516GMI5</accession>
<dbReference type="PANTHER" id="PTHR33308:SF9">
    <property type="entry name" value="PEPTIDOGLYCAN HYDROLASE FLGJ"/>
    <property type="match status" value="1"/>
</dbReference>
<dbReference type="AlphaFoldDB" id="A0A516GMI5"/>
<dbReference type="SMART" id="SM00047">
    <property type="entry name" value="LYZ2"/>
    <property type="match status" value="1"/>
</dbReference>
<sequence>MKQIIIILLVSSVVFSCGSRKRYTTSSKQQTEYLRSRKFRHNKNETVNKTPETDTEVIPKVITNTSDYVKVYSSVAIEEMKLYHIPASITLAQGILESASGKGRLAIEANNHFGIKCHDWTGATVHHDDDADQECFRKYKDAKYSYRDHSLFLTERKRYSALFDLDIDDYKGWAKGLKAAGYATDRKYPDKLIALIERYELYNYDNQVTGKSTQSKYKPSKQDVHYVVKGDTLYSISRRYNISVQELQNINGLKDTNLSIGQELLVKS</sequence>
<dbReference type="Gene3D" id="1.10.530.10">
    <property type="match status" value="1"/>
</dbReference>
<reference evidence="6 7" key="1">
    <citation type="submission" date="2019-07" db="EMBL/GenBank/DDBJ databases">
        <title>Genome sequencing for Formosa sp. PS13.</title>
        <authorList>
            <person name="Park S.-J."/>
        </authorList>
    </citation>
    <scope>NUCLEOTIDE SEQUENCE [LARGE SCALE GENOMIC DNA]</scope>
    <source>
        <strain evidence="6 7">PS13</strain>
    </source>
</reference>
<evidence type="ECO:0000313" key="6">
    <source>
        <dbReference type="EMBL" id="QDO92727.1"/>
    </source>
</evidence>
<dbReference type="PROSITE" id="PS51782">
    <property type="entry name" value="LYSM"/>
    <property type="match status" value="1"/>
</dbReference>
<evidence type="ECO:0000313" key="7">
    <source>
        <dbReference type="Proteomes" id="UP000319209"/>
    </source>
</evidence>
<keyword evidence="1" id="KW-0929">Antimicrobial</keyword>
<dbReference type="PANTHER" id="PTHR33308">
    <property type="entry name" value="PEPTIDOGLYCAN HYDROLASE FLGJ"/>
    <property type="match status" value="1"/>
</dbReference>
<evidence type="ECO:0000256" key="1">
    <source>
        <dbReference type="ARBA" id="ARBA00022529"/>
    </source>
</evidence>
<evidence type="ECO:0000259" key="5">
    <source>
        <dbReference type="PROSITE" id="PS51782"/>
    </source>
</evidence>
<dbReference type="SMART" id="SM00257">
    <property type="entry name" value="LysM"/>
    <property type="match status" value="1"/>
</dbReference>
<name>A0A516GMI5_9FLAO</name>
<protein>
    <recommendedName>
        <fullName evidence="4">Peptidoglycan hydrolase</fullName>
    </recommendedName>
</protein>
<dbReference type="CDD" id="cd00118">
    <property type="entry name" value="LysM"/>
    <property type="match status" value="1"/>
</dbReference>
<feature type="domain" description="LysM" evidence="5">
    <location>
        <begin position="223"/>
        <end position="266"/>
    </location>
</feature>
<dbReference type="GO" id="GO:0042742">
    <property type="term" value="P:defense response to bacterium"/>
    <property type="evidence" value="ECO:0007669"/>
    <property type="project" value="UniProtKB-KW"/>
</dbReference>
<dbReference type="SUPFAM" id="SSF54106">
    <property type="entry name" value="LysM domain"/>
    <property type="match status" value="1"/>
</dbReference>
<dbReference type="EMBL" id="CP041637">
    <property type="protein sequence ID" value="QDO92727.1"/>
    <property type="molecule type" value="Genomic_DNA"/>
</dbReference>
<dbReference type="InterPro" id="IPR036779">
    <property type="entry name" value="LysM_dom_sf"/>
</dbReference>
<dbReference type="InterPro" id="IPR018392">
    <property type="entry name" value="LysM"/>
</dbReference>
<dbReference type="Proteomes" id="UP000319209">
    <property type="component" value="Chromosome"/>
</dbReference>
<gene>
    <name evidence="6" type="ORF">FNB79_01630</name>
</gene>
<dbReference type="InterPro" id="IPR002901">
    <property type="entry name" value="MGlyc_endo_b_GlcNAc-like_dom"/>
</dbReference>
<organism evidence="6 7">
    <name type="scientific">Formosa sediminum</name>
    <dbReference type="NCBI Taxonomy" id="2594004"/>
    <lineage>
        <taxon>Bacteria</taxon>
        <taxon>Pseudomonadati</taxon>
        <taxon>Bacteroidota</taxon>
        <taxon>Flavobacteriia</taxon>
        <taxon>Flavobacteriales</taxon>
        <taxon>Flavobacteriaceae</taxon>
        <taxon>Formosa</taxon>
    </lineage>
</organism>
<evidence type="ECO:0000256" key="2">
    <source>
        <dbReference type="ARBA" id="ARBA00022638"/>
    </source>
</evidence>
<dbReference type="GO" id="GO:0004040">
    <property type="term" value="F:amidase activity"/>
    <property type="evidence" value="ECO:0007669"/>
    <property type="project" value="InterPro"/>
</dbReference>
<evidence type="ECO:0000256" key="4">
    <source>
        <dbReference type="ARBA" id="ARBA00032108"/>
    </source>
</evidence>
<dbReference type="PROSITE" id="PS51257">
    <property type="entry name" value="PROKAR_LIPOPROTEIN"/>
    <property type="match status" value="1"/>
</dbReference>